<dbReference type="EMBL" id="JABFAC010000013">
    <property type="protein sequence ID" value="MBA0632872.1"/>
    <property type="molecule type" value="Genomic_DNA"/>
</dbReference>
<evidence type="ECO:0000313" key="3">
    <source>
        <dbReference type="Proteomes" id="UP000593561"/>
    </source>
</evidence>
<comment type="caution">
    <text evidence="2">The sequence shown here is derived from an EMBL/GenBank/DDBJ whole genome shotgun (WGS) entry which is preliminary data.</text>
</comment>
<proteinExistence type="predicted"/>
<protein>
    <submittedName>
        <fullName evidence="2">Uncharacterized protein</fullName>
    </submittedName>
</protein>
<keyword evidence="3" id="KW-1185">Reference proteome</keyword>
<gene>
    <name evidence="2" type="ORF">Godav_001539</name>
</gene>
<reference evidence="2 3" key="1">
    <citation type="journal article" date="2019" name="Genome Biol. Evol.">
        <title>Insights into the evolution of the New World diploid cottons (Gossypium, subgenus Houzingenia) based on genome sequencing.</title>
        <authorList>
            <person name="Grover C.E."/>
            <person name="Arick M.A. 2nd"/>
            <person name="Thrash A."/>
            <person name="Conover J.L."/>
            <person name="Sanders W.S."/>
            <person name="Peterson D.G."/>
            <person name="Frelichowski J.E."/>
            <person name="Scheffler J.A."/>
            <person name="Scheffler B.E."/>
            <person name="Wendel J.F."/>
        </authorList>
    </citation>
    <scope>NUCLEOTIDE SEQUENCE [LARGE SCALE GENOMIC DNA]</scope>
    <source>
        <strain evidence="2">27</strain>
        <tissue evidence="2">Leaf</tissue>
    </source>
</reference>
<evidence type="ECO:0000256" key="1">
    <source>
        <dbReference type="SAM" id="MobiDB-lite"/>
    </source>
</evidence>
<accession>A0A7J8T510</accession>
<dbReference type="AlphaFoldDB" id="A0A7J8T510"/>
<evidence type="ECO:0000313" key="2">
    <source>
        <dbReference type="EMBL" id="MBA0632872.1"/>
    </source>
</evidence>
<dbReference type="Proteomes" id="UP000593561">
    <property type="component" value="Unassembled WGS sequence"/>
</dbReference>
<organism evidence="2 3">
    <name type="scientific">Gossypium davidsonii</name>
    <name type="common">Davidson's cotton</name>
    <name type="synonym">Gossypium klotzschianum subsp. davidsonii</name>
    <dbReference type="NCBI Taxonomy" id="34287"/>
    <lineage>
        <taxon>Eukaryota</taxon>
        <taxon>Viridiplantae</taxon>
        <taxon>Streptophyta</taxon>
        <taxon>Embryophyta</taxon>
        <taxon>Tracheophyta</taxon>
        <taxon>Spermatophyta</taxon>
        <taxon>Magnoliopsida</taxon>
        <taxon>eudicotyledons</taxon>
        <taxon>Gunneridae</taxon>
        <taxon>Pentapetalae</taxon>
        <taxon>rosids</taxon>
        <taxon>malvids</taxon>
        <taxon>Malvales</taxon>
        <taxon>Malvaceae</taxon>
        <taxon>Malvoideae</taxon>
        <taxon>Gossypium</taxon>
    </lineage>
</organism>
<sequence>MTPTSIRNTSPSEISQHQDGIVELIFNRTGRMPPRHSFEIGSTDTTFRRLNLKEESNP</sequence>
<name>A0A7J8T510_GOSDV</name>
<feature type="region of interest" description="Disordered" evidence="1">
    <location>
        <begin position="33"/>
        <end position="58"/>
    </location>
</feature>